<dbReference type="EMBL" id="CP011388">
    <property type="protein sequence ID" value="ANE45840.1"/>
    <property type="molecule type" value="Genomic_DNA"/>
</dbReference>
<dbReference type="AlphaFoldDB" id="A0A172TFQ5"/>
<dbReference type="SUPFAM" id="SSF56112">
    <property type="entry name" value="Protein kinase-like (PK-like)"/>
    <property type="match status" value="1"/>
</dbReference>
<proteinExistence type="predicted"/>
<dbReference type="InterPro" id="IPR011009">
    <property type="entry name" value="Kinase-like_dom_sf"/>
</dbReference>
<accession>A0A172TFQ5</accession>
<name>A0A172TFQ5_9BACL</name>
<feature type="domain" description="Aminoglycoside phosphotransferase" evidence="1">
    <location>
        <begin position="60"/>
        <end position="222"/>
    </location>
</feature>
<dbReference type="KEGG" id="pswu:SY83_05455"/>
<evidence type="ECO:0000259" key="1">
    <source>
        <dbReference type="Pfam" id="PF01636"/>
    </source>
</evidence>
<dbReference type="Pfam" id="PF01636">
    <property type="entry name" value="APH"/>
    <property type="match status" value="1"/>
</dbReference>
<evidence type="ECO:0000313" key="2">
    <source>
        <dbReference type="EMBL" id="ANE45840.1"/>
    </source>
</evidence>
<dbReference type="OrthoDB" id="115252at2"/>
<dbReference type="STRING" id="1178515.SY83_05455"/>
<dbReference type="RefSeq" id="WP_068604984.1">
    <property type="nucleotide sequence ID" value="NZ_CP011388.1"/>
</dbReference>
<protein>
    <recommendedName>
        <fullName evidence="1">Aminoglycoside phosphotransferase domain-containing protein</fullName>
    </recommendedName>
</protein>
<organism evidence="2 3">
    <name type="scientific">Paenibacillus swuensis</name>
    <dbReference type="NCBI Taxonomy" id="1178515"/>
    <lineage>
        <taxon>Bacteria</taxon>
        <taxon>Bacillati</taxon>
        <taxon>Bacillota</taxon>
        <taxon>Bacilli</taxon>
        <taxon>Bacillales</taxon>
        <taxon>Paenibacillaceae</taxon>
        <taxon>Paenibacillus</taxon>
    </lineage>
</organism>
<evidence type="ECO:0000313" key="3">
    <source>
        <dbReference type="Proteomes" id="UP000076927"/>
    </source>
</evidence>
<dbReference type="Proteomes" id="UP000076927">
    <property type="component" value="Chromosome"/>
</dbReference>
<sequence>MADKDKLISEVLAIAKQAGLDEVIPVELSSAGNLIIHLAPHPIVSRIACDVTKEGTDYVYKTLNRELKIALHLHAKGVPVLLPSELANTRPYAVGETWMTFWKYAPPTQLQPPSPSEAVELINTLSLGMKDFSDEVPLLGVWERTCQSANRLINHPDQRVQELLCVFKTVDRQLRLKPTLLIPCHGDAHSRNLLPGPEGWIWTDFEDFSLMPKYWDLASFVSNLALFNGVQEPTFTYILRQLDNGPDLEAFGIAITARILMSTLGNLDFALAGMGDLEFATKQLKLAEDFIHQVDLIIKLRVRDL</sequence>
<reference evidence="2 3" key="1">
    <citation type="submission" date="2015-01" db="EMBL/GenBank/DDBJ databases">
        <title>Paenibacillus swuensis/DY6/whole genome sequencing.</title>
        <authorList>
            <person name="Kim M.K."/>
            <person name="Srinivasan S."/>
            <person name="Lee J.-J."/>
        </authorList>
    </citation>
    <scope>NUCLEOTIDE SEQUENCE [LARGE SCALE GENOMIC DNA]</scope>
    <source>
        <strain evidence="2 3">DY6</strain>
    </source>
</reference>
<dbReference type="InterPro" id="IPR002575">
    <property type="entry name" value="Aminoglycoside_PTrfase"/>
</dbReference>
<dbReference type="Gene3D" id="1.10.510.10">
    <property type="entry name" value="Transferase(Phosphotransferase) domain 1"/>
    <property type="match status" value="1"/>
</dbReference>
<dbReference type="PATRIC" id="fig|1178515.4.peg.1107"/>
<keyword evidence="3" id="KW-1185">Reference proteome</keyword>
<gene>
    <name evidence="2" type="ORF">SY83_05455</name>
</gene>